<keyword evidence="2" id="KW-1185">Reference proteome</keyword>
<evidence type="ECO:0008006" key="3">
    <source>
        <dbReference type="Google" id="ProtNLM"/>
    </source>
</evidence>
<dbReference type="InterPro" id="IPR023393">
    <property type="entry name" value="START-like_dom_sf"/>
</dbReference>
<gene>
    <name evidence="1" type="ORF">P3X46_021002</name>
</gene>
<reference evidence="1 2" key="1">
    <citation type="journal article" date="2023" name="Plant Biotechnol. J.">
        <title>Chromosome-level wild Hevea brasiliensis genome provides new tools for genomic-assisted breeding and valuable loci to elevate rubber yield.</title>
        <authorList>
            <person name="Cheng H."/>
            <person name="Song X."/>
            <person name="Hu Y."/>
            <person name="Wu T."/>
            <person name="Yang Q."/>
            <person name="An Z."/>
            <person name="Feng S."/>
            <person name="Deng Z."/>
            <person name="Wu W."/>
            <person name="Zeng X."/>
            <person name="Tu M."/>
            <person name="Wang X."/>
            <person name="Huang H."/>
        </authorList>
    </citation>
    <scope>NUCLEOTIDE SEQUENCE [LARGE SCALE GENOMIC DNA]</scope>
    <source>
        <strain evidence="1">MT/VB/25A 57/8</strain>
    </source>
</reference>
<dbReference type="Gene3D" id="3.30.530.20">
    <property type="match status" value="1"/>
</dbReference>
<name>A0ABQ9LHN4_HEVBR</name>
<dbReference type="Proteomes" id="UP001174677">
    <property type="component" value="Chromosome 12"/>
</dbReference>
<comment type="caution">
    <text evidence="1">The sequence shown here is derived from an EMBL/GenBank/DDBJ whole genome shotgun (WGS) entry which is preliminary data.</text>
</comment>
<accession>A0ABQ9LHN4</accession>
<evidence type="ECO:0000313" key="2">
    <source>
        <dbReference type="Proteomes" id="UP001174677"/>
    </source>
</evidence>
<proteinExistence type="predicted"/>
<evidence type="ECO:0000313" key="1">
    <source>
        <dbReference type="EMBL" id="KAJ9166221.1"/>
    </source>
</evidence>
<dbReference type="EMBL" id="JARPOI010000012">
    <property type="protein sequence ID" value="KAJ9166221.1"/>
    <property type="molecule type" value="Genomic_DNA"/>
</dbReference>
<protein>
    <recommendedName>
        <fullName evidence="3">Bet v I/Major latex protein domain-containing protein</fullName>
    </recommendedName>
</protein>
<sequence length="169" mass="18866">MACEIACAGGVTREMEMEYETTGNGGVTVKIKSPPAAFWSAIRNSTVMFPIAIPDLYISIIPNPKNLKERQVKYGPRSPNIKSSTEEITANTEEVFIYRVTGGDIPFKYHVHDFKAIISYPIMPHVSWAWTYKHSPHDQSSASKLNADMAAIAKQTLEELDNFLLIKST</sequence>
<organism evidence="1 2">
    <name type="scientific">Hevea brasiliensis</name>
    <name type="common">Para rubber tree</name>
    <name type="synonym">Siphonia brasiliensis</name>
    <dbReference type="NCBI Taxonomy" id="3981"/>
    <lineage>
        <taxon>Eukaryota</taxon>
        <taxon>Viridiplantae</taxon>
        <taxon>Streptophyta</taxon>
        <taxon>Embryophyta</taxon>
        <taxon>Tracheophyta</taxon>
        <taxon>Spermatophyta</taxon>
        <taxon>Magnoliopsida</taxon>
        <taxon>eudicotyledons</taxon>
        <taxon>Gunneridae</taxon>
        <taxon>Pentapetalae</taxon>
        <taxon>rosids</taxon>
        <taxon>fabids</taxon>
        <taxon>Malpighiales</taxon>
        <taxon>Euphorbiaceae</taxon>
        <taxon>Crotonoideae</taxon>
        <taxon>Micrandreae</taxon>
        <taxon>Hevea</taxon>
    </lineage>
</organism>